<accession>A0AAP2GV94</accession>
<dbReference type="GO" id="GO:0004519">
    <property type="term" value="F:endonuclease activity"/>
    <property type="evidence" value="ECO:0007669"/>
    <property type="project" value="UniProtKB-KW"/>
</dbReference>
<organism evidence="1 2">
    <name type="scientific">Dawidia cretensis</name>
    <dbReference type="NCBI Taxonomy" id="2782350"/>
    <lineage>
        <taxon>Bacteria</taxon>
        <taxon>Pseudomonadati</taxon>
        <taxon>Bacteroidota</taxon>
        <taxon>Cytophagia</taxon>
        <taxon>Cytophagales</taxon>
        <taxon>Chryseotaleaceae</taxon>
        <taxon>Dawidia</taxon>
    </lineage>
</organism>
<dbReference type="Proteomes" id="UP001319080">
    <property type="component" value="Unassembled WGS sequence"/>
</dbReference>
<protein>
    <submittedName>
        <fullName evidence="1">Endonuclease/exonuclease/phosphatase family protein</fullName>
    </submittedName>
</protein>
<sequence length="313" mass="36164">MPFYTGLRKFLDENPTDLLILQHGDAAKRKAKLQFIIDRMLRLKRALREQIPAKTVSDSLLLATWNLREFDSNGKKQGPRLIESFYYIAEIINSFDLVAVQEVKQDLSALKTVMRILGPGWDFLVTDITEGTSGNGERMAYIYNKSKVLFTNIAGEIVLPSKKDSKVEQFARTPYLVSFQSGWLKLNLCTVHIYFGSGQTLVRRVEEIGRISEFFKKRSLKDQENYILLGDFNIVGKEDETMKALLKGGFKIPDKIQKNTKGSNLDKSKFYDQIVYRDKKGIFNLRAMPVSSIFMNTYLKKMKWRSIRRIIIF</sequence>
<dbReference type="Gene3D" id="3.60.10.10">
    <property type="entry name" value="Endonuclease/exonuclease/phosphatase"/>
    <property type="match status" value="1"/>
</dbReference>
<gene>
    <name evidence="1" type="ORF">KK062_10425</name>
</gene>
<keyword evidence="1" id="KW-0255">Endonuclease</keyword>
<keyword evidence="1" id="KW-0540">Nuclease</keyword>
<dbReference type="AlphaFoldDB" id="A0AAP2GV94"/>
<keyword evidence="1" id="KW-0378">Hydrolase</keyword>
<proteinExistence type="predicted"/>
<reference evidence="1 2" key="1">
    <citation type="submission" date="2021-05" db="EMBL/GenBank/DDBJ databases">
        <title>A Polyphasic approach of four new species of the genus Ohtaekwangia: Ohtaekwangia histidinii sp. nov., Ohtaekwangia cretensis sp. nov., Ohtaekwangia indiensis sp. nov., Ohtaekwangia reichenbachii sp. nov. from diverse environment.</title>
        <authorList>
            <person name="Octaviana S."/>
        </authorList>
    </citation>
    <scope>NUCLEOTIDE SEQUENCE [LARGE SCALE GENOMIC DNA]</scope>
    <source>
        <strain evidence="1 2">PWU5</strain>
    </source>
</reference>
<comment type="caution">
    <text evidence="1">The sequence shown here is derived from an EMBL/GenBank/DDBJ whole genome shotgun (WGS) entry which is preliminary data.</text>
</comment>
<dbReference type="SUPFAM" id="SSF56219">
    <property type="entry name" value="DNase I-like"/>
    <property type="match status" value="1"/>
</dbReference>
<keyword evidence="2" id="KW-1185">Reference proteome</keyword>
<dbReference type="CDD" id="cd10283">
    <property type="entry name" value="MnuA_DNase1-like"/>
    <property type="match status" value="1"/>
</dbReference>
<evidence type="ECO:0000313" key="2">
    <source>
        <dbReference type="Proteomes" id="UP001319080"/>
    </source>
</evidence>
<name>A0AAP2GV94_9BACT</name>
<dbReference type="RefSeq" id="WP_254084237.1">
    <property type="nucleotide sequence ID" value="NZ_JAHESE010000008.1"/>
</dbReference>
<dbReference type="EMBL" id="JAHESE010000008">
    <property type="protein sequence ID" value="MBT1708642.1"/>
    <property type="molecule type" value="Genomic_DNA"/>
</dbReference>
<dbReference type="InterPro" id="IPR036691">
    <property type="entry name" value="Endo/exonu/phosph_ase_sf"/>
</dbReference>
<evidence type="ECO:0000313" key="1">
    <source>
        <dbReference type="EMBL" id="MBT1708642.1"/>
    </source>
</evidence>